<evidence type="ECO:0000313" key="4">
    <source>
        <dbReference type="Proteomes" id="UP000185494"/>
    </source>
</evidence>
<accession>A0A1L7ACR4</accession>
<dbReference type="KEGG" id="rgi:RGI145_05275"/>
<protein>
    <recommendedName>
        <fullName evidence="2">PRC-barrel domain-containing protein</fullName>
    </recommendedName>
</protein>
<feature type="chain" id="PRO_5012340483" description="PRC-barrel domain-containing protein" evidence="1">
    <location>
        <begin position="25"/>
        <end position="124"/>
    </location>
</feature>
<evidence type="ECO:0000256" key="1">
    <source>
        <dbReference type="SAM" id="SignalP"/>
    </source>
</evidence>
<dbReference type="EMBL" id="CP015583">
    <property type="protein sequence ID" value="APT56605.1"/>
    <property type="molecule type" value="Genomic_DNA"/>
</dbReference>
<dbReference type="SUPFAM" id="SSF50346">
    <property type="entry name" value="PRC-barrel domain"/>
    <property type="match status" value="1"/>
</dbReference>
<feature type="domain" description="PRC-barrel" evidence="2">
    <location>
        <begin position="39"/>
        <end position="110"/>
    </location>
</feature>
<proteinExistence type="predicted"/>
<dbReference type="PANTHER" id="PTHR36505:SF1">
    <property type="entry name" value="BLR1072 PROTEIN"/>
    <property type="match status" value="1"/>
</dbReference>
<evidence type="ECO:0000313" key="3">
    <source>
        <dbReference type="EMBL" id="APT56605.1"/>
    </source>
</evidence>
<keyword evidence="1" id="KW-0732">Signal</keyword>
<dbReference type="eggNOG" id="COG1873">
    <property type="taxonomic scope" value="Bacteria"/>
</dbReference>
<evidence type="ECO:0000259" key="2">
    <source>
        <dbReference type="Pfam" id="PF05239"/>
    </source>
</evidence>
<organism evidence="3 4">
    <name type="scientific">Roseomonas gilardii</name>
    <dbReference type="NCBI Taxonomy" id="257708"/>
    <lineage>
        <taxon>Bacteria</taxon>
        <taxon>Pseudomonadati</taxon>
        <taxon>Pseudomonadota</taxon>
        <taxon>Alphaproteobacteria</taxon>
        <taxon>Acetobacterales</taxon>
        <taxon>Roseomonadaceae</taxon>
        <taxon>Roseomonas</taxon>
    </lineage>
</organism>
<name>A0A1L7ACR4_9PROT</name>
<dbReference type="InterPro" id="IPR027275">
    <property type="entry name" value="PRC-brl_dom"/>
</dbReference>
<dbReference type="Proteomes" id="UP000185494">
    <property type="component" value="Chromosome 1"/>
</dbReference>
<dbReference type="STRING" id="257708.RGI145_05275"/>
<dbReference type="Pfam" id="PF05239">
    <property type="entry name" value="PRC"/>
    <property type="match status" value="1"/>
</dbReference>
<dbReference type="Gene3D" id="2.30.30.240">
    <property type="entry name" value="PRC-barrel domain"/>
    <property type="match status" value="1"/>
</dbReference>
<feature type="signal peptide" evidence="1">
    <location>
        <begin position="1"/>
        <end position="24"/>
    </location>
</feature>
<dbReference type="AlphaFoldDB" id="A0A1L7ACR4"/>
<gene>
    <name evidence="3" type="ORF">RGI145_05275</name>
</gene>
<sequence length="124" mass="13466">MRAFLLASAAAAFLAIPVPSPALAQGSPAMQRIDPSHLLANRLIDRDVYTTDRVEVGEVEDLVIDPSTGRIVTVVIEVERDLGLNTKYVAVPLDKLSLTAGERRVTLNMTRAELSSLPAIDYHD</sequence>
<dbReference type="PANTHER" id="PTHR36505">
    <property type="entry name" value="BLR1072 PROTEIN"/>
    <property type="match status" value="1"/>
</dbReference>
<dbReference type="InterPro" id="IPR011033">
    <property type="entry name" value="PRC_barrel-like_sf"/>
</dbReference>
<dbReference type="RefSeq" id="WP_075797544.1">
    <property type="nucleotide sequence ID" value="NZ_CP015583.1"/>
</dbReference>
<reference evidence="3 4" key="1">
    <citation type="submission" date="2016-05" db="EMBL/GenBank/DDBJ databases">
        <title>Complete Genome and Methylome Analysis of Psychrotrophic Bacterial Isolates from Antarctic Lake Untersee.</title>
        <authorList>
            <person name="Fomenkov A."/>
            <person name="Akimov V.N."/>
            <person name="Vasilyeva L.V."/>
            <person name="Andersen D."/>
            <person name="Vincze T."/>
            <person name="Roberts R.J."/>
        </authorList>
    </citation>
    <scope>NUCLEOTIDE SEQUENCE [LARGE SCALE GENOMIC DNA]</scope>
    <source>
        <strain evidence="3 4">U14-5</strain>
    </source>
</reference>